<organism evidence="2 3">
    <name type="scientific">Pristionchus mayeri</name>
    <dbReference type="NCBI Taxonomy" id="1317129"/>
    <lineage>
        <taxon>Eukaryota</taxon>
        <taxon>Metazoa</taxon>
        <taxon>Ecdysozoa</taxon>
        <taxon>Nematoda</taxon>
        <taxon>Chromadorea</taxon>
        <taxon>Rhabditida</taxon>
        <taxon>Rhabditina</taxon>
        <taxon>Diplogasteromorpha</taxon>
        <taxon>Diplogasteroidea</taxon>
        <taxon>Neodiplogasteridae</taxon>
        <taxon>Pristionchus</taxon>
    </lineage>
</organism>
<sequence>EEQRPEKKFGGRTGGGNRVREEREKEEDTKKADSLNPRVRDLLKNGGEKNEKEKKRPPRTRGNEKPKDKGIRPERPIYTPGQRKKPEEKKES</sequence>
<name>A0AAN5C6Z3_9BILA</name>
<keyword evidence="3" id="KW-1185">Reference proteome</keyword>
<evidence type="ECO:0000313" key="2">
    <source>
        <dbReference type="EMBL" id="GMR32282.1"/>
    </source>
</evidence>
<evidence type="ECO:0000313" key="3">
    <source>
        <dbReference type="Proteomes" id="UP001328107"/>
    </source>
</evidence>
<feature type="compositionally biased region" description="Basic and acidic residues" evidence="1">
    <location>
        <begin position="18"/>
        <end position="54"/>
    </location>
</feature>
<comment type="caution">
    <text evidence="2">The sequence shown here is derived from an EMBL/GenBank/DDBJ whole genome shotgun (WGS) entry which is preliminary data.</text>
</comment>
<feature type="non-terminal residue" evidence="2">
    <location>
        <position position="1"/>
    </location>
</feature>
<accession>A0AAN5C6Z3</accession>
<dbReference type="EMBL" id="BTRK01000001">
    <property type="protein sequence ID" value="GMR32282.1"/>
    <property type="molecule type" value="Genomic_DNA"/>
</dbReference>
<proteinExistence type="predicted"/>
<dbReference type="Proteomes" id="UP001328107">
    <property type="component" value="Unassembled WGS sequence"/>
</dbReference>
<reference evidence="3" key="1">
    <citation type="submission" date="2022-10" db="EMBL/GenBank/DDBJ databases">
        <title>Genome assembly of Pristionchus species.</title>
        <authorList>
            <person name="Yoshida K."/>
            <person name="Sommer R.J."/>
        </authorList>
    </citation>
    <scope>NUCLEOTIDE SEQUENCE [LARGE SCALE GENOMIC DNA]</scope>
    <source>
        <strain evidence="3">RS5460</strain>
    </source>
</reference>
<evidence type="ECO:0000256" key="1">
    <source>
        <dbReference type="SAM" id="MobiDB-lite"/>
    </source>
</evidence>
<dbReference type="AlphaFoldDB" id="A0AAN5C6Z3"/>
<protein>
    <submittedName>
        <fullName evidence="2">Uncharacterized protein</fullName>
    </submittedName>
</protein>
<gene>
    <name evidence="2" type="ORF">PMAYCL1PPCAC_02477</name>
</gene>
<feature type="region of interest" description="Disordered" evidence="1">
    <location>
        <begin position="1"/>
        <end position="92"/>
    </location>
</feature>
<feature type="compositionally biased region" description="Basic and acidic residues" evidence="1">
    <location>
        <begin position="61"/>
        <end position="75"/>
    </location>
</feature>